<dbReference type="GO" id="GO:0016052">
    <property type="term" value="P:carbohydrate catabolic process"/>
    <property type="evidence" value="ECO:0007669"/>
    <property type="project" value="InterPro"/>
</dbReference>
<name>A0A1W2GAX2_REIFA</name>
<sequence>MKTYQVNKFPASLSTVPWHTAELLTDFSYPWENEKAPKTTFRALWDSNYLYFKYDAVDKNIFTKPIDKNKEEINHHDRIELFFSTDAELSKYYCLEIDAIGQVMDFQSSHYRNLDFNWSWPNLVIESNLNDKGYTVSGKITISSLKQLKLLNDAAIITGLYRANCIKPGDLEEGFKWMSWIDPNTSEPDFHIPETFGKFVLTE</sequence>
<dbReference type="CDD" id="cd09620">
    <property type="entry name" value="CBM9_like_3"/>
    <property type="match status" value="1"/>
</dbReference>
<keyword evidence="3" id="KW-1185">Reference proteome</keyword>
<protein>
    <submittedName>
        <fullName evidence="2">Carbohydrate family 9 binding domain-like</fullName>
    </submittedName>
</protein>
<reference evidence="2 3" key="1">
    <citation type="submission" date="2017-04" db="EMBL/GenBank/DDBJ databases">
        <authorList>
            <person name="Afonso C.L."/>
            <person name="Miller P.J."/>
            <person name="Scott M.A."/>
            <person name="Spackman E."/>
            <person name="Goraichik I."/>
            <person name="Dimitrov K.M."/>
            <person name="Suarez D.L."/>
            <person name="Swayne D.E."/>
        </authorList>
    </citation>
    <scope>NUCLEOTIDE SEQUENCE [LARGE SCALE GENOMIC DNA]</scope>
    <source>
        <strain evidence="2 3">DSM 26133</strain>
    </source>
</reference>
<gene>
    <name evidence="2" type="ORF">SAMN04488029_1692</name>
</gene>
<dbReference type="SUPFAM" id="SSF49344">
    <property type="entry name" value="CBD9-like"/>
    <property type="match status" value="1"/>
</dbReference>
<dbReference type="InterPro" id="IPR010502">
    <property type="entry name" value="Carb-bd_dom_fam9"/>
</dbReference>
<organism evidence="2 3">
    <name type="scientific">Reichenbachiella faecimaris</name>
    <dbReference type="NCBI Taxonomy" id="692418"/>
    <lineage>
        <taxon>Bacteria</taxon>
        <taxon>Pseudomonadati</taxon>
        <taxon>Bacteroidota</taxon>
        <taxon>Cytophagia</taxon>
        <taxon>Cytophagales</taxon>
        <taxon>Reichenbachiellaceae</taxon>
        <taxon>Reichenbachiella</taxon>
    </lineage>
</organism>
<accession>A0A1W2GAX2</accession>
<dbReference type="RefSeq" id="WP_084372240.1">
    <property type="nucleotide sequence ID" value="NZ_FWYF01000002.1"/>
</dbReference>
<dbReference type="Proteomes" id="UP000192472">
    <property type="component" value="Unassembled WGS sequence"/>
</dbReference>
<dbReference type="GO" id="GO:0030246">
    <property type="term" value="F:carbohydrate binding"/>
    <property type="evidence" value="ECO:0007669"/>
    <property type="project" value="InterPro"/>
</dbReference>
<feature type="domain" description="Carbohydrate-binding" evidence="1">
    <location>
        <begin position="18"/>
        <end position="202"/>
    </location>
</feature>
<dbReference type="GO" id="GO:0004553">
    <property type="term" value="F:hydrolase activity, hydrolyzing O-glycosyl compounds"/>
    <property type="evidence" value="ECO:0007669"/>
    <property type="project" value="InterPro"/>
</dbReference>
<evidence type="ECO:0000259" key="1">
    <source>
        <dbReference type="Pfam" id="PF06452"/>
    </source>
</evidence>
<dbReference type="AlphaFoldDB" id="A0A1W2GAX2"/>
<dbReference type="STRING" id="692418.SAMN04488029_1692"/>
<dbReference type="Pfam" id="PF06452">
    <property type="entry name" value="CBM9_1"/>
    <property type="match status" value="1"/>
</dbReference>
<evidence type="ECO:0000313" key="2">
    <source>
        <dbReference type="EMBL" id="SMD33829.1"/>
    </source>
</evidence>
<dbReference type="EMBL" id="FWYF01000002">
    <property type="protein sequence ID" value="SMD33829.1"/>
    <property type="molecule type" value="Genomic_DNA"/>
</dbReference>
<proteinExistence type="predicted"/>
<dbReference type="OrthoDB" id="6394136at2"/>
<dbReference type="Gene3D" id="2.60.40.1190">
    <property type="match status" value="1"/>
</dbReference>
<evidence type="ECO:0000313" key="3">
    <source>
        <dbReference type="Proteomes" id="UP000192472"/>
    </source>
</evidence>